<dbReference type="EC" id="1.8.1.9" evidence="6"/>
<sequence length="121" mass="13155">MDFVWNTNVIEVLGDGNKVTGVKVKNNETNEESVVETSGVFIYVGLLPMTEPFKNLNITDESGWIVTNDQMETSVPGIYAIGDVRQKDLRQITTAVGEGGIAGQQAFKYIEALSSKAPVTD</sequence>
<keyword evidence="4 6" id="KW-0560">Oxidoreductase</keyword>
<evidence type="ECO:0000259" key="5">
    <source>
        <dbReference type="Pfam" id="PF07992"/>
    </source>
</evidence>
<organism evidence="6 7">
    <name type="scientific">Lentilactobacillus kosonis</name>
    <dbReference type="NCBI Taxonomy" id="2810561"/>
    <lineage>
        <taxon>Bacteria</taxon>
        <taxon>Bacillati</taxon>
        <taxon>Bacillota</taxon>
        <taxon>Bacilli</taxon>
        <taxon>Lactobacillales</taxon>
        <taxon>Lactobacillaceae</taxon>
        <taxon>Lentilactobacillus</taxon>
    </lineage>
</organism>
<keyword evidence="3" id="KW-0285">Flavoprotein</keyword>
<evidence type="ECO:0000256" key="4">
    <source>
        <dbReference type="ARBA" id="ARBA00023002"/>
    </source>
</evidence>
<reference evidence="6 7" key="1">
    <citation type="submission" date="2017-11" db="EMBL/GenBank/DDBJ databases">
        <title>Draft Genome Sequence of Lactobacillus curieae NBRC 111893 isolated from Koso, a Japanese sugar-Vegetable Fermented Beverage.</title>
        <authorList>
            <person name="Chiou T.Y."/>
            <person name="Oshima K."/>
            <person name="Suda W."/>
            <person name="Hattori M."/>
            <person name="Takahashi T."/>
        </authorList>
    </citation>
    <scope>NUCLEOTIDE SEQUENCE [LARGE SCALE GENOMIC DNA]</scope>
    <source>
        <strain evidence="6 7">NBRC111893</strain>
    </source>
</reference>
<evidence type="ECO:0000313" key="7">
    <source>
        <dbReference type="Proteomes" id="UP000286974"/>
    </source>
</evidence>
<dbReference type="Gene3D" id="3.50.50.60">
    <property type="entry name" value="FAD/NAD(P)-binding domain"/>
    <property type="match status" value="2"/>
</dbReference>
<dbReference type="PRINTS" id="PR00469">
    <property type="entry name" value="PNDRDTASEII"/>
</dbReference>
<dbReference type="Pfam" id="PF07992">
    <property type="entry name" value="Pyr_redox_2"/>
    <property type="match status" value="1"/>
</dbReference>
<gene>
    <name evidence="6" type="ORF">NBRC111893_838</name>
</gene>
<dbReference type="InterPro" id="IPR050097">
    <property type="entry name" value="Ferredoxin-NADP_redctase_2"/>
</dbReference>
<comment type="subunit">
    <text evidence="2">Homodimer.</text>
</comment>
<evidence type="ECO:0000256" key="2">
    <source>
        <dbReference type="ARBA" id="ARBA00011738"/>
    </source>
</evidence>
<comment type="caution">
    <text evidence="6">The sequence shown here is derived from an EMBL/GenBank/DDBJ whole genome shotgun (WGS) entry which is preliminary data.</text>
</comment>
<evidence type="ECO:0000313" key="6">
    <source>
        <dbReference type="EMBL" id="GAY72692.1"/>
    </source>
</evidence>
<dbReference type="PANTHER" id="PTHR48105">
    <property type="entry name" value="THIOREDOXIN REDUCTASE 1-RELATED-RELATED"/>
    <property type="match status" value="1"/>
</dbReference>
<dbReference type="InterPro" id="IPR036188">
    <property type="entry name" value="FAD/NAD-bd_sf"/>
</dbReference>
<dbReference type="InterPro" id="IPR023753">
    <property type="entry name" value="FAD/NAD-binding_dom"/>
</dbReference>
<dbReference type="PRINTS" id="PR00368">
    <property type="entry name" value="FADPNR"/>
</dbReference>
<dbReference type="SUPFAM" id="SSF51905">
    <property type="entry name" value="FAD/NAD(P)-binding domain"/>
    <property type="match status" value="1"/>
</dbReference>
<protein>
    <submittedName>
        <fullName evidence="6">Thioredoxin reductase</fullName>
        <ecNumber evidence="6">1.8.1.9</ecNumber>
    </submittedName>
</protein>
<dbReference type="GO" id="GO:0004791">
    <property type="term" value="F:thioredoxin-disulfide reductase (NADPH) activity"/>
    <property type="evidence" value="ECO:0007669"/>
    <property type="project" value="UniProtKB-EC"/>
</dbReference>
<accession>A0A401FK01</accession>
<evidence type="ECO:0000256" key="3">
    <source>
        <dbReference type="ARBA" id="ARBA00022630"/>
    </source>
</evidence>
<name>A0A401FK01_9LACO</name>
<comment type="cofactor">
    <cofactor evidence="1">
        <name>FAD</name>
        <dbReference type="ChEBI" id="CHEBI:57692"/>
    </cofactor>
</comment>
<dbReference type="AlphaFoldDB" id="A0A401FK01"/>
<dbReference type="Proteomes" id="UP000286974">
    <property type="component" value="Unassembled WGS sequence"/>
</dbReference>
<feature type="domain" description="FAD/NAD(P)-binding" evidence="5">
    <location>
        <begin position="2"/>
        <end position="99"/>
    </location>
</feature>
<keyword evidence="7" id="KW-1185">Reference proteome</keyword>
<evidence type="ECO:0000256" key="1">
    <source>
        <dbReference type="ARBA" id="ARBA00001974"/>
    </source>
</evidence>
<dbReference type="EMBL" id="BEXA01000002">
    <property type="protein sequence ID" value="GAY72692.1"/>
    <property type="molecule type" value="Genomic_DNA"/>
</dbReference>
<proteinExistence type="predicted"/>